<evidence type="ECO:0000256" key="8">
    <source>
        <dbReference type="ARBA" id="ARBA00023163"/>
    </source>
</evidence>
<dbReference type="PANTHER" id="PTHR45680:SF30">
    <property type="entry name" value="NUCLEAR HORMONE RECEPTOR FAMILY"/>
    <property type="match status" value="1"/>
</dbReference>
<evidence type="ECO:0000259" key="11">
    <source>
        <dbReference type="PROSITE" id="PS51030"/>
    </source>
</evidence>
<comment type="subcellular location">
    <subcellularLocation>
        <location evidence="1">Nucleus</location>
    </subcellularLocation>
</comment>
<evidence type="ECO:0000259" key="12">
    <source>
        <dbReference type="PROSITE" id="PS51843"/>
    </source>
</evidence>
<dbReference type="Pfam" id="PF00104">
    <property type="entry name" value="Hormone_recep"/>
    <property type="match status" value="1"/>
</dbReference>
<dbReference type="GO" id="GO:0003700">
    <property type="term" value="F:DNA-binding transcription factor activity"/>
    <property type="evidence" value="ECO:0007669"/>
    <property type="project" value="InterPro"/>
</dbReference>
<evidence type="ECO:0008006" key="15">
    <source>
        <dbReference type="Google" id="ProtNLM"/>
    </source>
</evidence>
<dbReference type="InterPro" id="IPR000536">
    <property type="entry name" value="Nucl_hrmn_rcpt_lig-bd"/>
</dbReference>
<comment type="similarity">
    <text evidence="2">Belongs to the nuclear hormone receptor family.</text>
</comment>
<dbReference type="GO" id="GO:0000978">
    <property type="term" value="F:RNA polymerase II cis-regulatory region sequence-specific DNA binding"/>
    <property type="evidence" value="ECO:0007669"/>
    <property type="project" value="InterPro"/>
</dbReference>
<keyword evidence="3" id="KW-0479">Metal-binding</keyword>
<evidence type="ECO:0000256" key="3">
    <source>
        <dbReference type="ARBA" id="ARBA00022723"/>
    </source>
</evidence>
<dbReference type="InterPro" id="IPR051152">
    <property type="entry name" value="C.elegans_Orphan_NR"/>
</dbReference>
<dbReference type="OrthoDB" id="10018779at2759"/>
<evidence type="ECO:0000313" key="13">
    <source>
        <dbReference type="EMBL" id="CAB3397363.1"/>
    </source>
</evidence>
<keyword evidence="8" id="KW-0804">Transcription</keyword>
<dbReference type="InterPro" id="IPR001628">
    <property type="entry name" value="Znf_hrmn_rcpt"/>
</dbReference>
<dbReference type="InterPro" id="IPR049636">
    <property type="entry name" value="HNF4-like_DBD"/>
</dbReference>
<organism evidence="13 14">
    <name type="scientific">Caenorhabditis bovis</name>
    <dbReference type="NCBI Taxonomy" id="2654633"/>
    <lineage>
        <taxon>Eukaryota</taxon>
        <taxon>Metazoa</taxon>
        <taxon>Ecdysozoa</taxon>
        <taxon>Nematoda</taxon>
        <taxon>Chromadorea</taxon>
        <taxon>Rhabditida</taxon>
        <taxon>Rhabditina</taxon>
        <taxon>Rhabditomorpha</taxon>
        <taxon>Rhabditoidea</taxon>
        <taxon>Rhabditidae</taxon>
        <taxon>Peloderinae</taxon>
        <taxon>Caenorhabditis</taxon>
    </lineage>
</organism>
<keyword evidence="10" id="KW-0539">Nucleus</keyword>
<dbReference type="PANTHER" id="PTHR45680">
    <property type="entry name" value="NUCLEAR HORMONE RECEPTOR FAMILY"/>
    <property type="match status" value="1"/>
</dbReference>
<protein>
    <recommendedName>
        <fullName evidence="15">Nuclear receptor domain-containing protein</fullName>
    </recommendedName>
</protein>
<keyword evidence="9" id="KW-0675">Receptor</keyword>
<sequence>MSCHPSSKCKICGLQAHGIHFGVLSCRACAAFFRRFVVLNLSYQCLGNSRKCGLEGFGRSSCRQCRFQKCLDEGMTSDNVQLYRDSHMLLDKKKISRNYMKSVEDDSNIRKTERQGFDIVDSLHDLHSRLHLKDQITFIFESEIPGIDFDELTKMNTLQKVEYGLNKVRQHESIENIKFERKLTPTMLETLCARQAVKIAKWAMYCDIFRNLTLEEKIETFRKTWIRSHRLERIQMSCSTFQKKCIDEKIIIISANRAIRIDDFKFDVDSLESTDNKLLTMDFQMYATQVIQEIAKPFLELNPSSIEFAYMSCQTLFHTDYNLSKTTINKFDTFLDTIANDLHEYYVETRQSNYASRISKMLSIISTMKTLRISEMRAN</sequence>
<dbReference type="Proteomes" id="UP000494206">
    <property type="component" value="Unassembled WGS sequence"/>
</dbReference>
<dbReference type="Pfam" id="PF00105">
    <property type="entry name" value="zf-C4"/>
    <property type="match status" value="1"/>
</dbReference>
<dbReference type="Gene3D" id="1.10.565.10">
    <property type="entry name" value="Retinoid X Receptor"/>
    <property type="match status" value="1"/>
</dbReference>
<dbReference type="PROSITE" id="PS51843">
    <property type="entry name" value="NR_LBD"/>
    <property type="match status" value="1"/>
</dbReference>
<evidence type="ECO:0000256" key="7">
    <source>
        <dbReference type="ARBA" id="ARBA00023125"/>
    </source>
</evidence>
<keyword evidence="4" id="KW-0863">Zinc-finger</keyword>
<evidence type="ECO:0000313" key="14">
    <source>
        <dbReference type="Proteomes" id="UP000494206"/>
    </source>
</evidence>
<proteinExistence type="inferred from homology"/>
<evidence type="ECO:0000256" key="5">
    <source>
        <dbReference type="ARBA" id="ARBA00022833"/>
    </source>
</evidence>
<reference evidence="13 14" key="1">
    <citation type="submission" date="2020-04" db="EMBL/GenBank/DDBJ databases">
        <authorList>
            <person name="Laetsch R D."/>
            <person name="Stevens L."/>
            <person name="Kumar S."/>
            <person name="Blaxter L. M."/>
        </authorList>
    </citation>
    <scope>NUCLEOTIDE SEQUENCE [LARGE SCALE GENOMIC DNA]</scope>
</reference>
<evidence type="ECO:0000256" key="1">
    <source>
        <dbReference type="ARBA" id="ARBA00004123"/>
    </source>
</evidence>
<dbReference type="AlphaFoldDB" id="A0A8S1EA80"/>
<dbReference type="SMART" id="SM00430">
    <property type="entry name" value="HOLI"/>
    <property type="match status" value="1"/>
</dbReference>
<evidence type="ECO:0000256" key="6">
    <source>
        <dbReference type="ARBA" id="ARBA00023015"/>
    </source>
</evidence>
<dbReference type="GO" id="GO:0008270">
    <property type="term" value="F:zinc ion binding"/>
    <property type="evidence" value="ECO:0007669"/>
    <property type="project" value="UniProtKB-KW"/>
</dbReference>
<dbReference type="PROSITE" id="PS51030">
    <property type="entry name" value="NUCLEAR_REC_DBD_2"/>
    <property type="match status" value="1"/>
</dbReference>
<dbReference type="GO" id="GO:0005634">
    <property type="term" value="C:nucleus"/>
    <property type="evidence" value="ECO:0007669"/>
    <property type="project" value="UniProtKB-SubCell"/>
</dbReference>
<feature type="domain" description="Nuclear receptor" evidence="11">
    <location>
        <begin position="6"/>
        <end position="82"/>
    </location>
</feature>
<dbReference type="Gene3D" id="3.30.50.10">
    <property type="entry name" value="Erythroid Transcription Factor GATA-1, subunit A"/>
    <property type="match status" value="1"/>
</dbReference>
<evidence type="ECO:0000256" key="2">
    <source>
        <dbReference type="ARBA" id="ARBA00005993"/>
    </source>
</evidence>
<feature type="domain" description="NR LBD" evidence="12">
    <location>
        <begin position="150"/>
        <end position="379"/>
    </location>
</feature>
<gene>
    <name evidence="13" type="ORF">CBOVIS_LOCUS788</name>
</gene>
<keyword evidence="5" id="KW-0862">Zinc</keyword>
<dbReference type="SUPFAM" id="SSF48508">
    <property type="entry name" value="Nuclear receptor ligand-binding domain"/>
    <property type="match status" value="1"/>
</dbReference>
<keyword evidence="7" id="KW-0238">DNA-binding</keyword>
<dbReference type="SMART" id="SM00399">
    <property type="entry name" value="ZnF_C4"/>
    <property type="match status" value="1"/>
</dbReference>
<dbReference type="InterPro" id="IPR035500">
    <property type="entry name" value="NHR-like_dom_sf"/>
</dbReference>
<keyword evidence="14" id="KW-1185">Reference proteome</keyword>
<dbReference type="InterPro" id="IPR013088">
    <property type="entry name" value="Znf_NHR/GATA"/>
</dbReference>
<comment type="caution">
    <text evidence="13">The sequence shown here is derived from an EMBL/GenBank/DDBJ whole genome shotgun (WGS) entry which is preliminary data.</text>
</comment>
<evidence type="ECO:0000256" key="4">
    <source>
        <dbReference type="ARBA" id="ARBA00022771"/>
    </source>
</evidence>
<evidence type="ECO:0000256" key="9">
    <source>
        <dbReference type="ARBA" id="ARBA00023170"/>
    </source>
</evidence>
<dbReference type="PRINTS" id="PR00047">
    <property type="entry name" value="STROIDFINGER"/>
</dbReference>
<dbReference type="EMBL" id="CADEPM010000001">
    <property type="protein sequence ID" value="CAB3397363.1"/>
    <property type="molecule type" value="Genomic_DNA"/>
</dbReference>
<evidence type="ECO:0000256" key="10">
    <source>
        <dbReference type="ARBA" id="ARBA00023242"/>
    </source>
</evidence>
<accession>A0A8S1EA80</accession>
<dbReference type="CDD" id="cd06960">
    <property type="entry name" value="NR_DBD_HNF4A"/>
    <property type="match status" value="1"/>
</dbReference>
<keyword evidence="6" id="KW-0805">Transcription regulation</keyword>
<name>A0A8S1EA80_9PELO</name>
<dbReference type="SUPFAM" id="SSF57716">
    <property type="entry name" value="Glucocorticoid receptor-like (DNA-binding domain)"/>
    <property type="match status" value="1"/>
</dbReference>